<comment type="caution">
    <text evidence="1">The sequence shown here is derived from an EMBL/GenBank/DDBJ whole genome shotgun (WGS) entry which is preliminary data.</text>
</comment>
<evidence type="ECO:0000313" key="2">
    <source>
        <dbReference type="Proteomes" id="UP001254608"/>
    </source>
</evidence>
<organism evidence="1 2">
    <name type="scientific">Banduia mediterranea</name>
    <dbReference type="NCBI Taxonomy" id="3075609"/>
    <lineage>
        <taxon>Bacteria</taxon>
        <taxon>Pseudomonadati</taxon>
        <taxon>Pseudomonadota</taxon>
        <taxon>Gammaproteobacteria</taxon>
        <taxon>Nevskiales</taxon>
        <taxon>Algiphilaceae</taxon>
        <taxon>Banduia</taxon>
    </lineage>
</organism>
<keyword evidence="2" id="KW-1185">Reference proteome</keyword>
<proteinExistence type="predicted"/>
<evidence type="ECO:0000313" key="1">
    <source>
        <dbReference type="EMBL" id="MDT0498587.1"/>
    </source>
</evidence>
<protein>
    <submittedName>
        <fullName evidence="1">Uncharacterized protein</fullName>
    </submittedName>
</protein>
<dbReference type="EMBL" id="JAVRIC010000023">
    <property type="protein sequence ID" value="MDT0498587.1"/>
    <property type="molecule type" value="Genomic_DNA"/>
</dbReference>
<sequence>MASEIDELKSKLELSFRLVDTAYLFRNEQVNDSAKRTVMRVQLIQVDNLLVMVPRLKNLIFGSRQSSDRTALEEAIDELKKSYVNSYDLIRDKVAAHGQQLDAMSCFYAWGDLDYSTTEVLYGDIKHLQSLVEAALDHRFPTIPDYAPLDIAGNAYLSVPTGAEIRLDRFAATRPNTGYMLPLCSSQDKAQIVLSILDFLNVDFAITAIVDDPKTLYRRFLFEIGWLMAVIDLCSLIDNLFVDDTYGKSLLSEWKDAGVVGHSDLLRLEGARDVALENALRLSRNKLGAHIDRTEDIQVLLDRYFSLDLGKIDRYFGMLIDGFYAACRKDFRTRMFLIHTSPITRMVNISGEGRPFDDR</sequence>
<gene>
    <name evidence="1" type="ORF">RM530_14645</name>
</gene>
<name>A0ABU2WL46_9GAMM</name>
<dbReference type="Proteomes" id="UP001254608">
    <property type="component" value="Unassembled WGS sequence"/>
</dbReference>
<dbReference type="RefSeq" id="WP_311365997.1">
    <property type="nucleotide sequence ID" value="NZ_JAVRIC010000023.1"/>
</dbReference>
<accession>A0ABU2WL46</accession>
<reference evidence="1 2" key="1">
    <citation type="submission" date="2023-09" db="EMBL/GenBank/DDBJ databases">
        <authorList>
            <person name="Rey-Velasco X."/>
        </authorList>
    </citation>
    <scope>NUCLEOTIDE SEQUENCE [LARGE SCALE GENOMIC DNA]</scope>
    <source>
        <strain evidence="1 2">W345</strain>
    </source>
</reference>